<comment type="caution">
    <text evidence="2">The sequence shown here is derived from an EMBL/GenBank/DDBJ whole genome shotgun (WGS) entry which is preliminary data.</text>
</comment>
<dbReference type="Proteomes" id="UP000282832">
    <property type="component" value="Unassembled WGS sequence"/>
</dbReference>
<dbReference type="InterPro" id="IPR026444">
    <property type="entry name" value="Secre_tail"/>
</dbReference>
<name>A0A437PTQ3_9BACT</name>
<evidence type="ECO:0000259" key="1">
    <source>
        <dbReference type="Pfam" id="PF18962"/>
    </source>
</evidence>
<accession>A0A437PTQ3</accession>
<proteinExistence type="predicted"/>
<keyword evidence="3" id="KW-1185">Reference proteome</keyword>
<gene>
    <name evidence="2" type="ORF">EOJ36_04295</name>
</gene>
<dbReference type="AlphaFoldDB" id="A0A437PTQ3"/>
<feature type="domain" description="Secretion system C-terminal sorting" evidence="1">
    <location>
        <begin position="406"/>
        <end position="469"/>
    </location>
</feature>
<dbReference type="OrthoDB" id="9765926at2"/>
<dbReference type="Pfam" id="PF18962">
    <property type="entry name" value="Por_Secre_tail"/>
    <property type="match status" value="1"/>
</dbReference>
<organism evidence="2 3">
    <name type="scientific">Sandaracinomonas limnophila</name>
    <dbReference type="NCBI Taxonomy" id="1862386"/>
    <lineage>
        <taxon>Bacteria</taxon>
        <taxon>Pseudomonadati</taxon>
        <taxon>Bacteroidota</taxon>
        <taxon>Cytophagia</taxon>
        <taxon>Cytophagales</taxon>
        <taxon>Flectobacillaceae</taxon>
        <taxon>Sandaracinomonas</taxon>
    </lineage>
</organism>
<reference evidence="2 3" key="1">
    <citation type="submission" date="2019-01" db="EMBL/GenBank/DDBJ databases">
        <authorList>
            <person name="Chen W.-M."/>
        </authorList>
    </citation>
    <scope>NUCLEOTIDE SEQUENCE [LARGE SCALE GENOMIC DNA]</scope>
    <source>
        <strain evidence="2 3">FSY-15</strain>
    </source>
</reference>
<evidence type="ECO:0000313" key="2">
    <source>
        <dbReference type="EMBL" id="RVU25643.1"/>
    </source>
</evidence>
<dbReference type="EMBL" id="SACY01000002">
    <property type="protein sequence ID" value="RVU25643.1"/>
    <property type="molecule type" value="Genomic_DNA"/>
</dbReference>
<dbReference type="NCBIfam" id="TIGR04183">
    <property type="entry name" value="Por_Secre_tail"/>
    <property type="match status" value="1"/>
</dbReference>
<sequence>MPDPQPEPIPEPVWIDLFLDIRKNCYKQIFEIKSTNCPTKVDYYENISGDYLGSSDPYDFIEINGKLNQQVIAKCNSTYYNPSIFSLSNIARPEVLNTVDHKKFVCPEDNITYKTQTNTDGNFSHWEKNGHIIANQNEFQIQADSNTIESVYWKNDCVFRYPSQPIEIKPKPYKPEILNTKNTFCRGEKLQINSSPYNQKEYLWSNGAKTQNIEIDTSQNLNLRVKNEFDCWSEPSDVVIFKQLEKGIKPHLSSSTLQFCDGENVQINSSTKQETIWSNGNLGEIIKVSESVTIFAQTKSKDGCWSDSSNVIILTKRENPAQPIITFPFNRLLRGHKSSPTETLKWYINNKSIENSTEELRINELCEIGLQSTKAYEDKQGEILTCKSPLSKLQIANLEPYLDMLVYPNPSIDKTIKINTPVDFQTGTLRIIDLKGEEVFEMDVQNRDNPIQINLHNLHTGNYFLQIITPQWVGQKHIFLNE</sequence>
<evidence type="ECO:0000313" key="3">
    <source>
        <dbReference type="Proteomes" id="UP000282832"/>
    </source>
</evidence>
<protein>
    <submittedName>
        <fullName evidence="2">T9SS type A sorting domain-containing protein</fullName>
    </submittedName>
</protein>